<evidence type="ECO:0000313" key="2">
    <source>
        <dbReference type="EMBL" id="AQW21467.1"/>
    </source>
</evidence>
<dbReference type="InterPro" id="IPR001387">
    <property type="entry name" value="Cro/C1-type_HTH"/>
</dbReference>
<gene>
    <name evidence="2" type="ORF">PL11_005725</name>
</gene>
<organism evidence="2 3">
    <name type="scientific">Lentilactobacillus curieae</name>
    <dbReference type="NCBI Taxonomy" id="1138822"/>
    <lineage>
        <taxon>Bacteria</taxon>
        <taxon>Bacillati</taxon>
        <taxon>Bacillota</taxon>
        <taxon>Bacilli</taxon>
        <taxon>Lactobacillales</taxon>
        <taxon>Lactobacillaceae</taxon>
        <taxon>Lentilactobacillus</taxon>
    </lineage>
</organism>
<dbReference type="Gene3D" id="1.10.260.40">
    <property type="entry name" value="lambda repressor-like DNA-binding domains"/>
    <property type="match status" value="1"/>
</dbReference>
<dbReference type="Proteomes" id="UP000030361">
    <property type="component" value="Chromosome"/>
</dbReference>
<dbReference type="InterPro" id="IPR010982">
    <property type="entry name" value="Lambda_DNA-bd_dom_sf"/>
</dbReference>
<proteinExistence type="predicted"/>
<protein>
    <submittedName>
        <fullName evidence="2">Transcriptional regulator</fullName>
    </submittedName>
</protein>
<keyword evidence="3" id="KW-1185">Reference proteome</keyword>
<dbReference type="GO" id="GO:0003677">
    <property type="term" value="F:DNA binding"/>
    <property type="evidence" value="ECO:0007669"/>
    <property type="project" value="InterPro"/>
</dbReference>
<dbReference type="KEGG" id="lcu:PL11_005725"/>
<reference evidence="2 3" key="1">
    <citation type="journal article" date="2015" name="Genome Announc.">
        <title>Genome Sequence of Lactobacillus curieae CCTCC M 2011381T, a Novel Producer of Gamma-aminobutyric Acid.</title>
        <authorList>
            <person name="Wang Y."/>
            <person name="Wang Y."/>
            <person name="Lang C."/>
            <person name="Wei D."/>
            <person name="Xu P."/>
            <person name="Xie J."/>
        </authorList>
    </citation>
    <scope>NUCLEOTIDE SEQUENCE [LARGE SCALE GENOMIC DNA]</scope>
    <source>
        <strain evidence="2 3">CCTCC M 2011381</strain>
    </source>
</reference>
<dbReference type="SUPFAM" id="SSF47413">
    <property type="entry name" value="lambda repressor-like DNA-binding domains"/>
    <property type="match status" value="1"/>
</dbReference>
<accession>A0A1S6QIN1</accession>
<sequence>MKTKDQPQISDGYWSLIENGKRSIPKADTSRRMAKGLRLDVDILYQAAGYSEVNLMLGNIT</sequence>
<dbReference type="PROSITE" id="PS50943">
    <property type="entry name" value="HTH_CROC1"/>
    <property type="match status" value="1"/>
</dbReference>
<evidence type="ECO:0000259" key="1">
    <source>
        <dbReference type="PROSITE" id="PS50943"/>
    </source>
</evidence>
<dbReference type="OrthoDB" id="9805856at2"/>
<dbReference type="AlphaFoldDB" id="A0A1S6QIN1"/>
<evidence type="ECO:0000313" key="3">
    <source>
        <dbReference type="Proteomes" id="UP000030361"/>
    </source>
</evidence>
<name>A0A1S6QIN1_9LACO</name>
<feature type="domain" description="HTH cro/C1-type" evidence="1">
    <location>
        <begin position="15"/>
        <end position="44"/>
    </location>
</feature>
<dbReference type="EMBL" id="CP018906">
    <property type="protein sequence ID" value="AQW21467.1"/>
    <property type="molecule type" value="Genomic_DNA"/>
</dbReference>
<dbReference type="RefSeq" id="WP_052127829.1">
    <property type="nucleotide sequence ID" value="NZ_CP018906.1"/>
</dbReference>